<dbReference type="EMBL" id="BMIS01000001">
    <property type="protein sequence ID" value="GGE57498.1"/>
    <property type="molecule type" value="Genomic_DNA"/>
</dbReference>
<dbReference type="InterPro" id="IPR051446">
    <property type="entry name" value="HTH_trans_reg/aminotransferase"/>
</dbReference>
<evidence type="ECO:0000313" key="7">
    <source>
        <dbReference type="EMBL" id="GGE57498.1"/>
    </source>
</evidence>
<keyword evidence="8" id="KW-1185">Reference proteome</keyword>
<dbReference type="SMART" id="SM00345">
    <property type="entry name" value="HTH_GNTR"/>
    <property type="match status" value="1"/>
</dbReference>
<feature type="region of interest" description="Disordered" evidence="5">
    <location>
        <begin position="75"/>
        <end position="101"/>
    </location>
</feature>
<evidence type="ECO:0000256" key="2">
    <source>
        <dbReference type="ARBA" id="ARBA00023015"/>
    </source>
</evidence>
<evidence type="ECO:0000256" key="1">
    <source>
        <dbReference type="ARBA" id="ARBA00022898"/>
    </source>
</evidence>
<keyword evidence="1" id="KW-0663">Pyridoxal phosphate</keyword>
<evidence type="ECO:0000313" key="8">
    <source>
        <dbReference type="Proteomes" id="UP000633136"/>
    </source>
</evidence>
<accession>A0A917EKJ7</accession>
<evidence type="ECO:0000256" key="5">
    <source>
        <dbReference type="SAM" id="MobiDB-lite"/>
    </source>
</evidence>
<dbReference type="GO" id="GO:0003700">
    <property type="term" value="F:DNA-binding transcription factor activity"/>
    <property type="evidence" value="ECO:0007669"/>
    <property type="project" value="InterPro"/>
</dbReference>
<comment type="caution">
    <text evidence="7">The sequence shown here is derived from an EMBL/GenBank/DDBJ whole genome shotgun (WGS) entry which is preliminary data.</text>
</comment>
<protein>
    <submittedName>
        <fullName evidence="7">GntR family transcriptional regulator</fullName>
    </submittedName>
</protein>
<sequence>MTLRINPNAAQPPYDQLREQLMHQIRQGRLTAGATLPPVRRLASDLGLAPNTVARAYRELEAAGVAQGQGRRGTVVLDGAAHPGGAASASSAGSSADRGAEAPVVEAAEQLTMDYLAAMAALGHSDDDALAWVHHLRRS</sequence>
<gene>
    <name evidence="7" type="ORF">GCM10011401_00250</name>
</gene>
<dbReference type="InterPro" id="IPR000524">
    <property type="entry name" value="Tscrpt_reg_HTH_GntR"/>
</dbReference>
<organism evidence="7 8">
    <name type="scientific">Nesterenkonia cremea</name>
    <dbReference type="NCBI Taxonomy" id="1882340"/>
    <lineage>
        <taxon>Bacteria</taxon>
        <taxon>Bacillati</taxon>
        <taxon>Actinomycetota</taxon>
        <taxon>Actinomycetes</taxon>
        <taxon>Micrococcales</taxon>
        <taxon>Micrococcaceae</taxon>
        <taxon>Nesterenkonia</taxon>
    </lineage>
</organism>
<dbReference type="PANTHER" id="PTHR46577">
    <property type="entry name" value="HTH-TYPE TRANSCRIPTIONAL REGULATORY PROTEIN GABR"/>
    <property type="match status" value="1"/>
</dbReference>
<dbReference type="Proteomes" id="UP000633136">
    <property type="component" value="Unassembled WGS sequence"/>
</dbReference>
<feature type="compositionally biased region" description="Low complexity" evidence="5">
    <location>
        <begin position="75"/>
        <end position="97"/>
    </location>
</feature>
<name>A0A917EKJ7_9MICC</name>
<dbReference type="SUPFAM" id="SSF46785">
    <property type="entry name" value="Winged helix' DNA-binding domain"/>
    <property type="match status" value="1"/>
</dbReference>
<dbReference type="InterPro" id="IPR036390">
    <property type="entry name" value="WH_DNA-bd_sf"/>
</dbReference>
<dbReference type="InterPro" id="IPR036388">
    <property type="entry name" value="WH-like_DNA-bd_sf"/>
</dbReference>
<dbReference type="Gene3D" id="1.10.10.10">
    <property type="entry name" value="Winged helix-like DNA-binding domain superfamily/Winged helix DNA-binding domain"/>
    <property type="match status" value="1"/>
</dbReference>
<dbReference type="Pfam" id="PF00392">
    <property type="entry name" value="GntR"/>
    <property type="match status" value="1"/>
</dbReference>
<reference evidence="7" key="2">
    <citation type="submission" date="2020-09" db="EMBL/GenBank/DDBJ databases">
        <authorList>
            <person name="Sun Q."/>
            <person name="Zhou Y."/>
        </authorList>
    </citation>
    <scope>NUCLEOTIDE SEQUENCE</scope>
    <source>
        <strain evidence="7">CGMCC 1.15388</strain>
    </source>
</reference>
<dbReference type="CDD" id="cd07377">
    <property type="entry name" value="WHTH_GntR"/>
    <property type="match status" value="1"/>
</dbReference>
<evidence type="ECO:0000259" key="6">
    <source>
        <dbReference type="PROSITE" id="PS50949"/>
    </source>
</evidence>
<dbReference type="GO" id="GO:0003677">
    <property type="term" value="F:DNA binding"/>
    <property type="evidence" value="ECO:0007669"/>
    <property type="project" value="UniProtKB-KW"/>
</dbReference>
<dbReference type="PROSITE" id="PS50949">
    <property type="entry name" value="HTH_GNTR"/>
    <property type="match status" value="1"/>
</dbReference>
<dbReference type="PANTHER" id="PTHR46577:SF1">
    <property type="entry name" value="HTH-TYPE TRANSCRIPTIONAL REGULATORY PROTEIN GABR"/>
    <property type="match status" value="1"/>
</dbReference>
<dbReference type="AlphaFoldDB" id="A0A917EKJ7"/>
<evidence type="ECO:0000256" key="4">
    <source>
        <dbReference type="ARBA" id="ARBA00023163"/>
    </source>
</evidence>
<keyword evidence="4" id="KW-0804">Transcription</keyword>
<evidence type="ECO:0000256" key="3">
    <source>
        <dbReference type="ARBA" id="ARBA00023125"/>
    </source>
</evidence>
<reference evidence="7" key="1">
    <citation type="journal article" date="2014" name="Int. J. Syst. Evol. Microbiol.">
        <title>Complete genome sequence of Corynebacterium casei LMG S-19264T (=DSM 44701T), isolated from a smear-ripened cheese.</title>
        <authorList>
            <consortium name="US DOE Joint Genome Institute (JGI-PGF)"/>
            <person name="Walter F."/>
            <person name="Albersmeier A."/>
            <person name="Kalinowski J."/>
            <person name="Ruckert C."/>
        </authorList>
    </citation>
    <scope>NUCLEOTIDE SEQUENCE</scope>
    <source>
        <strain evidence="7">CGMCC 1.15388</strain>
    </source>
</reference>
<dbReference type="RefSeq" id="WP_188681960.1">
    <property type="nucleotide sequence ID" value="NZ_BMIS01000001.1"/>
</dbReference>
<proteinExistence type="predicted"/>
<feature type="domain" description="HTH gntR-type" evidence="6">
    <location>
        <begin position="11"/>
        <end position="79"/>
    </location>
</feature>
<keyword evidence="3" id="KW-0238">DNA-binding</keyword>
<keyword evidence="2" id="KW-0805">Transcription regulation</keyword>